<dbReference type="STRING" id="235279.HH_0815"/>
<name>Q7VHZ6_HELHP</name>
<dbReference type="RefSeq" id="WP_011115655.1">
    <property type="nucleotide sequence ID" value="NC_004917.1"/>
</dbReference>
<dbReference type="Proteomes" id="UP000002495">
    <property type="component" value="Chromosome"/>
</dbReference>
<feature type="transmembrane region" description="Helical" evidence="1">
    <location>
        <begin position="39"/>
        <end position="67"/>
    </location>
</feature>
<proteinExistence type="predicted"/>
<evidence type="ECO:0000313" key="3">
    <source>
        <dbReference type="Proteomes" id="UP000002495"/>
    </source>
</evidence>
<reference evidence="2 3" key="1">
    <citation type="journal article" date="2003" name="Proc. Natl. Acad. Sci. U.S.A.">
        <title>The complete genome sequence of the carcinogenic bacterium Helicobacter hepaticus.</title>
        <authorList>
            <person name="Suerbaum S."/>
            <person name="Josenhans C."/>
            <person name="Sterzenbach T."/>
            <person name="Drescher B."/>
            <person name="Brandt P."/>
            <person name="Bell M."/>
            <person name="Droege M."/>
            <person name="Fartmann B."/>
            <person name="Fischer H.-P."/>
            <person name="Ge Z."/>
            <person name="Hoerster A."/>
            <person name="Holland R."/>
            <person name="Klein K."/>
            <person name="Koenig J."/>
            <person name="Macko L."/>
            <person name="Mendz G.L."/>
            <person name="Nyakatura G."/>
            <person name="Schauer D.B."/>
            <person name="Shen Z."/>
            <person name="Weber J."/>
            <person name="Frosch M."/>
            <person name="Fox J.G."/>
        </authorList>
    </citation>
    <scope>NUCLEOTIDE SEQUENCE [LARGE SCALE GENOMIC DNA]</scope>
    <source>
        <strain evidence="3">ATCC 51449 / 3B1</strain>
    </source>
</reference>
<evidence type="ECO:0000256" key="1">
    <source>
        <dbReference type="SAM" id="Phobius"/>
    </source>
</evidence>
<evidence type="ECO:0000313" key="2">
    <source>
        <dbReference type="EMBL" id="AAP77412.1"/>
    </source>
</evidence>
<gene>
    <name evidence="2" type="ordered locus">HH_0815</name>
</gene>
<dbReference type="HOGENOM" id="CLU_1136821_0_0_7"/>
<dbReference type="KEGG" id="hhe:HH_0815"/>
<dbReference type="EMBL" id="AE017125">
    <property type="protein sequence ID" value="AAP77412.1"/>
    <property type="molecule type" value="Genomic_DNA"/>
</dbReference>
<feature type="transmembrane region" description="Helical" evidence="1">
    <location>
        <begin position="5"/>
        <end position="27"/>
    </location>
</feature>
<dbReference type="AlphaFoldDB" id="Q7VHZ6"/>
<keyword evidence="3" id="KW-1185">Reference proteome</keyword>
<organism evidence="2 3">
    <name type="scientific">Helicobacter hepaticus (strain ATCC 51449 / 3B1)</name>
    <dbReference type="NCBI Taxonomy" id="235279"/>
    <lineage>
        <taxon>Bacteria</taxon>
        <taxon>Pseudomonadati</taxon>
        <taxon>Campylobacterota</taxon>
        <taxon>Epsilonproteobacteria</taxon>
        <taxon>Campylobacterales</taxon>
        <taxon>Helicobacteraceae</taxon>
        <taxon>Helicobacter</taxon>
    </lineage>
</organism>
<protein>
    <submittedName>
        <fullName evidence="2">Uncharacterized protein</fullName>
    </submittedName>
</protein>
<keyword evidence="1" id="KW-1133">Transmembrane helix</keyword>
<keyword evidence="1" id="KW-0812">Transmembrane</keyword>
<accession>Q7VHZ6</accession>
<sequence length="244" mass="28103">MIFRWFGIISACLAVALPMGTLFYTLMYMKTGGASGIPFALSLLFAPYVFGIGLVLGAILQGIYNFVIAKSLFKKLEGYTIFRDENGSFLVFFEQKKIFHRLEIKLLEGMRYFIKHSIMENQNWCEKSSQEVSIDKPIHNISSLDVNLRLNTHWEAIFTFARFCAPLPLDDSQIILLHRGSFVNWELPLLNDSEIPKEIQLLQRQDSKTKIKRFFGIMGVILHPCFAFICICRVLFIPVVFIMQ</sequence>
<keyword evidence="1" id="KW-0472">Membrane</keyword>
<feature type="transmembrane region" description="Helical" evidence="1">
    <location>
        <begin position="214"/>
        <end position="243"/>
    </location>
</feature>